<evidence type="ECO:0000256" key="3">
    <source>
        <dbReference type="ARBA" id="ARBA00022679"/>
    </source>
</evidence>
<evidence type="ECO:0000256" key="8">
    <source>
        <dbReference type="ARBA" id="ARBA00022840"/>
    </source>
</evidence>
<evidence type="ECO:0000256" key="11">
    <source>
        <dbReference type="ARBA" id="ARBA00047558"/>
    </source>
</evidence>
<reference evidence="15" key="1">
    <citation type="submission" date="2024-03" db="EMBL/GenBank/DDBJ databases">
        <title>WGS assembly of Saponaria officinalis var. Norfolk2.</title>
        <authorList>
            <person name="Jenkins J."/>
            <person name="Shu S."/>
            <person name="Grimwood J."/>
            <person name="Barry K."/>
            <person name="Goodstein D."/>
            <person name="Schmutz J."/>
            <person name="Leebens-Mack J."/>
            <person name="Osbourn A."/>
        </authorList>
    </citation>
    <scope>NUCLEOTIDE SEQUENCE [LARGE SCALE GENOMIC DNA]</scope>
    <source>
        <strain evidence="15">JIC</strain>
    </source>
</reference>
<keyword evidence="6" id="KW-0547">Nucleotide-binding</keyword>
<evidence type="ECO:0000256" key="13">
    <source>
        <dbReference type="SAM" id="Phobius"/>
    </source>
</evidence>
<keyword evidence="8" id="KW-0067">ATP-binding</keyword>
<dbReference type="InterPro" id="IPR000719">
    <property type="entry name" value="Prot_kinase_dom"/>
</dbReference>
<dbReference type="InterPro" id="IPR045274">
    <property type="entry name" value="WAK-like"/>
</dbReference>
<dbReference type="Gene3D" id="3.30.200.20">
    <property type="entry name" value="Phosphorylase Kinase, domain 1"/>
    <property type="match status" value="1"/>
</dbReference>
<proteinExistence type="predicted"/>
<keyword evidence="9 13" id="KW-1133">Transmembrane helix</keyword>
<dbReference type="FunFam" id="1.10.510.10:FF:000084">
    <property type="entry name" value="Wall-associated receptor kinase 2"/>
    <property type="match status" value="1"/>
</dbReference>
<gene>
    <name evidence="15" type="ORF">RND81_06G165600</name>
</gene>
<dbReference type="GO" id="GO:0005886">
    <property type="term" value="C:plasma membrane"/>
    <property type="evidence" value="ECO:0007669"/>
    <property type="project" value="TreeGrafter"/>
</dbReference>
<evidence type="ECO:0000256" key="2">
    <source>
        <dbReference type="ARBA" id="ARBA00022527"/>
    </source>
</evidence>
<evidence type="ECO:0000256" key="4">
    <source>
        <dbReference type="ARBA" id="ARBA00022692"/>
    </source>
</evidence>
<dbReference type="GO" id="GO:0004674">
    <property type="term" value="F:protein serine/threonine kinase activity"/>
    <property type="evidence" value="ECO:0007669"/>
    <property type="project" value="UniProtKB-KW"/>
</dbReference>
<dbReference type="PANTHER" id="PTHR27005:SF521">
    <property type="entry name" value="WALL-ASSOCIATED RECEPTOR KINASE-LIKE 6"/>
    <property type="match status" value="1"/>
</dbReference>
<dbReference type="FunFam" id="3.30.200.20:FF:000043">
    <property type="entry name" value="Wall-associated receptor kinase 2"/>
    <property type="match status" value="1"/>
</dbReference>
<comment type="caution">
    <text evidence="15">The sequence shown here is derived from an EMBL/GenBank/DDBJ whole genome shotgun (WGS) entry which is preliminary data.</text>
</comment>
<dbReference type="Pfam" id="PF07714">
    <property type="entry name" value="PK_Tyr_Ser-Thr"/>
    <property type="match status" value="1"/>
</dbReference>
<evidence type="ECO:0000313" key="15">
    <source>
        <dbReference type="EMBL" id="KAK9715444.1"/>
    </source>
</evidence>
<comment type="catalytic activity">
    <reaction evidence="11">
        <text>L-seryl-[protein] + ATP = O-phospho-L-seryl-[protein] + ADP + H(+)</text>
        <dbReference type="Rhea" id="RHEA:17989"/>
        <dbReference type="Rhea" id="RHEA-COMP:9863"/>
        <dbReference type="Rhea" id="RHEA-COMP:11604"/>
        <dbReference type="ChEBI" id="CHEBI:15378"/>
        <dbReference type="ChEBI" id="CHEBI:29999"/>
        <dbReference type="ChEBI" id="CHEBI:30616"/>
        <dbReference type="ChEBI" id="CHEBI:83421"/>
        <dbReference type="ChEBI" id="CHEBI:456216"/>
    </reaction>
</comment>
<dbReference type="SUPFAM" id="SSF56112">
    <property type="entry name" value="Protein kinase-like (PK-like)"/>
    <property type="match status" value="1"/>
</dbReference>
<evidence type="ECO:0000313" key="16">
    <source>
        <dbReference type="Proteomes" id="UP001443914"/>
    </source>
</evidence>
<feature type="domain" description="Protein kinase" evidence="14">
    <location>
        <begin position="193"/>
        <end position="479"/>
    </location>
</feature>
<dbReference type="PANTHER" id="PTHR27005">
    <property type="entry name" value="WALL-ASSOCIATED RECEPTOR KINASE-LIKE 21"/>
    <property type="match status" value="1"/>
</dbReference>
<evidence type="ECO:0000256" key="12">
    <source>
        <dbReference type="ARBA" id="ARBA00047951"/>
    </source>
</evidence>
<dbReference type="AlphaFoldDB" id="A0AAW1KAW3"/>
<dbReference type="GO" id="GO:0007166">
    <property type="term" value="P:cell surface receptor signaling pathway"/>
    <property type="evidence" value="ECO:0007669"/>
    <property type="project" value="InterPro"/>
</dbReference>
<organism evidence="15 16">
    <name type="scientific">Saponaria officinalis</name>
    <name type="common">Common soapwort</name>
    <name type="synonym">Lychnis saponaria</name>
    <dbReference type="NCBI Taxonomy" id="3572"/>
    <lineage>
        <taxon>Eukaryota</taxon>
        <taxon>Viridiplantae</taxon>
        <taxon>Streptophyta</taxon>
        <taxon>Embryophyta</taxon>
        <taxon>Tracheophyta</taxon>
        <taxon>Spermatophyta</taxon>
        <taxon>Magnoliopsida</taxon>
        <taxon>eudicotyledons</taxon>
        <taxon>Gunneridae</taxon>
        <taxon>Pentapetalae</taxon>
        <taxon>Caryophyllales</taxon>
        <taxon>Caryophyllaceae</taxon>
        <taxon>Caryophylleae</taxon>
        <taxon>Saponaria</taxon>
    </lineage>
</organism>
<keyword evidence="4 13" id="KW-0812">Transmembrane</keyword>
<protein>
    <recommendedName>
        <fullName evidence="14">Protein kinase domain-containing protein</fullName>
    </recommendedName>
</protein>
<dbReference type="InterPro" id="IPR001245">
    <property type="entry name" value="Ser-Thr/Tyr_kinase_cat_dom"/>
</dbReference>
<dbReference type="InterPro" id="IPR008271">
    <property type="entry name" value="Ser/Thr_kinase_AS"/>
</dbReference>
<evidence type="ECO:0000256" key="1">
    <source>
        <dbReference type="ARBA" id="ARBA00004479"/>
    </source>
</evidence>
<dbReference type="PROSITE" id="PS00108">
    <property type="entry name" value="PROTEIN_KINASE_ST"/>
    <property type="match status" value="1"/>
</dbReference>
<evidence type="ECO:0000259" key="14">
    <source>
        <dbReference type="PROSITE" id="PS50011"/>
    </source>
</evidence>
<evidence type="ECO:0000256" key="6">
    <source>
        <dbReference type="ARBA" id="ARBA00022741"/>
    </source>
</evidence>
<dbReference type="InterPro" id="IPR011009">
    <property type="entry name" value="Kinase-like_dom_sf"/>
</dbReference>
<keyword evidence="5" id="KW-0732">Signal</keyword>
<keyword evidence="10 13" id="KW-0472">Membrane</keyword>
<keyword evidence="7" id="KW-0418">Kinase</keyword>
<sequence length="506" mass="57155">MLVDKSWISDKLIVPDLSNYKDYCCNISIVLEWTVENLDIHPPGYANSTCTHKKPDGGYDCRCKAKYYQGNPYLPYGCQVVKECESCVQNCRSLGNNTFGCGKDNNEEDFLKQKAGLILGLAIGISMILLLALSGAFWTHKVIKRKRDTQLKAQYFKRNGGMVLKHRLSSDDKDTEKPRIFSSSELENATDKYNINRILGHGGQGTVYKGMLCNGKIVAIKKLKLVDDNQLHDFINEVMLLSQINHRNIVKLLGCCLETEVPLLVCEYVSNGTLSEHICSSSEDVLFTWEMRLQIALDIANALAYLHSSSLLPIFHRDIKASNILLDNKYRAKLSDFGISKSVAIDQTHVTTRVIGTFGYLDPEYFRSCQFTDKSDVYCFGVVLVELLTGQMANRSKKDDRGLVPWFVDHVEKWSLNDILDAQVVRGAEKNEIAIIAELARRCLVLNAKERPSMKEVEGTLQTIRSSQKVCRPNNEPLITSGDNEDIQDSRTNGIRFRRLNRCLTN</sequence>
<comment type="subcellular location">
    <subcellularLocation>
        <location evidence="1">Membrane</location>
        <topology evidence="1">Single-pass type I membrane protein</topology>
    </subcellularLocation>
</comment>
<dbReference type="GO" id="GO:0005524">
    <property type="term" value="F:ATP binding"/>
    <property type="evidence" value="ECO:0007669"/>
    <property type="project" value="UniProtKB-KW"/>
</dbReference>
<comment type="catalytic activity">
    <reaction evidence="12">
        <text>L-threonyl-[protein] + ATP = O-phospho-L-threonyl-[protein] + ADP + H(+)</text>
        <dbReference type="Rhea" id="RHEA:46608"/>
        <dbReference type="Rhea" id="RHEA-COMP:11060"/>
        <dbReference type="Rhea" id="RHEA-COMP:11605"/>
        <dbReference type="ChEBI" id="CHEBI:15378"/>
        <dbReference type="ChEBI" id="CHEBI:30013"/>
        <dbReference type="ChEBI" id="CHEBI:30616"/>
        <dbReference type="ChEBI" id="CHEBI:61977"/>
        <dbReference type="ChEBI" id="CHEBI:456216"/>
    </reaction>
</comment>
<accession>A0AAW1KAW3</accession>
<feature type="transmembrane region" description="Helical" evidence="13">
    <location>
        <begin position="115"/>
        <end position="138"/>
    </location>
</feature>
<keyword evidence="2" id="KW-0723">Serine/threonine-protein kinase</keyword>
<dbReference type="PROSITE" id="PS50011">
    <property type="entry name" value="PROTEIN_KINASE_DOM"/>
    <property type="match status" value="1"/>
</dbReference>
<dbReference type="EMBL" id="JBDFQZ010000006">
    <property type="protein sequence ID" value="KAK9715444.1"/>
    <property type="molecule type" value="Genomic_DNA"/>
</dbReference>
<evidence type="ECO:0000256" key="7">
    <source>
        <dbReference type="ARBA" id="ARBA00022777"/>
    </source>
</evidence>
<dbReference type="CDD" id="cd14066">
    <property type="entry name" value="STKc_IRAK"/>
    <property type="match status" value="1"/>
</dbReference>
<dbReference type="Gene3D" id="1.10.510.10">
    <property type="entry name" value="Transferase(Phosphotransferase) domain 1"/>
    <property type="match status" value="1"/>
</dbReference>
<evidence type="ECO:0000256" key="9">
    <source>
        <dbReference type="ARBA" id="ARBA00022989"/>
    </source>
</evidence>
<keyword evidence="16" id="KW-1185">Reference proteome</keyword>
<keyword evidence="3" id="KW-0808">Transferase</keyword>
<name>A0AAW1KAW3_SAPOF</name>
<dbReference type="SMART" id="SM00220">
    <property type="entry name" value="S_TKc"/>
    <property type="match status" value="1"/>
</dbReference>
<dbReference type="Proteomes" id="UP001443914">
    <property type="component" value="Unassembled WGS sequence"/>
</dbReference>
<evidence type="ECO:0000256" key="10">
    <source>
        <dbReference type="ARBA" id="ARBA00023136"/>
    </source>
</evidence>
<evidence type="ECO:0000256" key="5">
    <source>
        <dbReference type="ARBA" id="ARBA00022729"/>
    </source>
</evidence>